<protein>
    <submittedName>
        <fullName evidence="1">Uncharacterized protein</fullName>
    </submittedName>
</protein>
<accession>A0A5B7TLW6</accession>
<proteinExistence type="predicted"/>
<sequence>MNDKKQKYLEQLLMTIEVQNRIITDSKNFDSATKEAFINLSNQIKELTKSKLTKVQMKSLSIELLTFWKESIGPEVEMFWTELKDIGVDFERRDELNFALQKERFRRVDQEIAARKHWNTIKVLGTISDRFSSSELTRISKIIEKDENTRLEILKKCLRKNSIPQTQYYKFGECMAYFGQCELFDSYFNKKEVNQLYEIWRNFKSE</sequence>
<dbReference type="AlphaFoldDB" id="A0A5B7TLW6"/>
<reference evidence="1 2" key="1">
    <citation type="submission" date="2019-05" db="EMBL/GenBank/DDBJ databases">
        <title>Algicella ahnfeltiae gen. nov., sp. nov., a novel marine bacterium of the family Flavobacteriaceae isolated from a red alga.</title>
        <authorList>
            <person name="Nedashkovskaya O.I."/>
            <person name="Kukhlevskiy A.D."/>
            <person name="Kim S.-G."/>
            <person name="Zhukova N.V."/>
            <person name="Mikhailov V.V."/>
        </authorList>
    </citation>
    <scope>NUCLEOTIDE SEQUENCE [LARGE SCALE GENOMIC DNA]</scope>
    <source>
        <strain evidence="1 2">10Alg115</strain>
    </source>
</reference>
<keyword evidence="2" id="KW-1185">Reference proteome</keyword>
<organism evidence="1 2">
    <name type="scientific">Aureibaculum algae</name>
    <dbReference type="NCBI Taxonomy" id="2584122"/>
    <lineage>
        <taxon>Bacteria</taxon>
        <taxon>Pseudomonadati</taxon>
        <taxon>Bacteroidota</taxon>
        <taxon>Flavobacteriia</taxon>
        <taxon>Flavobacteriales</taxon>
        <taxon>Flavobacteriaceae</taxon>
        <taxon>Aureibaculum</taxon>
    </lineage>
</organism>
<dbReference type="KEGG" id="fbe:FF125_04555"/>
<dbReference type="OrthoDB" id="666888at2"/>
<evidence type="ECO:0000313" key="1">
    <source>
        <dbReference type="EMBL" id="QCX37739.1"/>
    </source>
</evidence>
<gene>
    <name evidence="1" type="ORF">FF125_04555</name>
</gene>
<name>A0A5B7TLW6_9FLAO</name>
<evidence type="ECO:0000313" key="2">
    <source>
        <dbReference type="Proteomes" id="UP000306229"/>
    </source>
</evidence>
<dbReference type="RefSeq" id="WP_138948666.1">
    <property type="nucleotide sequence ID" value="NZ_CP040749.1"/>
</dbReference>
<dbReference type="Proteomes" id="UP000306229">
    <property type="component" value="Chromosome"/>
</dbReference>
<dbReference type="EMBL" id="CP040749">
    <property type="protein sequence ID" value="QCX37739.1"/>
    <property type="molecule type" value="Genomic_DNA"/>
</dbReference>